<feature type="transmembrane region" description="Helical" evidence="2">
    <location>
        <begin position="151"/>
        <end position="172"/>
    </location>
</feature>
<gene>
    <name evidence="4" type="ordered locus">Hlac_1855</name>
</gene>
<keyword evidence="2" id="KW-0472">Membrane</keyword>
<evidence type="ECO:0000313" key="5">
    <source>
        <dbReference type="Proteomes" id="UP000000740"/>
    </source>
</evidence>
<evidence type="ECO:0000259" key="3">
    <source>
        <dbReference type="Pfam" id="PF25933"/>
    </source>
</evidence>
<feature type="transmembrane region" description="Helical" evidence="2">
    <location>
        <begin position="184"/>
        <end position="207"/>
    </location>
</feature>
<evidence type="ECO:0000256" key="2">
    <source>
        <dbReference type="SAM" id="Phobius"/>
    </source>
</evidence>
<feature type="compositionally biased region" description="Polar residues" evidence="1">
    <location>
        <begin position="1"/>
        <end position="10"/>
    </location>
</feature>
<evidence type="ECO:0000256" key="1">
    <source>
        <dbReference type="SAM" id="MobiDB-lite"/>
    </source>
</evidence>
<feature type="transmembrane region" description="Helical" evidence="2">
    <location>
        <begin position="32"/>
        <end position="52"/>
    </location>
</feature>
<keyword evidence="2" id="KW-1133">Transmembrane helix</keyword>
<dbReference type="Proteomes" id="UP000000740">
    <property type="component" value="Chromosome 1"/>
</dbReference>
<proteinExistence type="predicted"/>
<dbReference type="HOGENOM" id="CLU_100471_0_0_2"/>
<dbReference type="KEGG" id="hla:Hlac_1855"/>
<keyword evidence="5" id="KW-1185">Reference proteome</keyword>
<evidence type="ECO:0000313" key="4">
    <source>
        <dbReference type="EMBL" id="ACM57433.1"/>
    </source>
</evidence>
<dbReference type="eggNOG" id="arCOG06413">
    <property type="taxonomic scope" value="Archaea"/>
</dbReference>
<sequence>MLELTDPTNTYDRRNDSGHMSVPDQSNRTRGIVGGAAAGAVAYVLGYLVVYVTQGDRIAEGLSGVNFFTELFGGDPISTWQAAGWLFYNAHFVDTMSPGVFGGAQSTNLIMEADGGSLLFILPPLLLLVAGVVAGRAAGASDPAEGAQAGAFVLTGYLPLAVIGAFLFRYTVGDGSVAPDLITAVLLAGAVYPAVFGAIGGAASSLLSD</sequence>
<dbReference type="EMBL" id="CP001365">
    <property type="protein sequence ID" value="ACM57433.1"/>
    <property type="molecule type" value="Genomic_DNA"/>
</dbReference>
<organism evidence="4 5">
    <name type="scientific">Halorubrum lacusprofundi (strain ATCC 49239 / DSM 5036 / JCM 8891 / ACAM 34)</name>
    <dbReference type="NCBI Taxonomy" id="416348"/>
    <lineage>
        <taxon>Archaea</taxon>
        <taxon>Methanobacteriati</taxon>
        <taxon>Methanobacteriota</taxon>
        <taxon>Stenosarchaea group</taxon>
        <taxon>Halobacteria</taxon>
        <taxon>Halobacteriales</taxon>
        <taxon>Haloferacaceae</taxon>
        <taxon>Halorubrum</taxon>
    </lineage>
</organism>
<dbReference type="AlphaFoldDB" id="B9LPZ5"/>
<name>B9LPZ5_HALLT</name>
<feature type="transmembrane region" description="Helical" evidence="2">
    <location>
        <begin position="118"/>
        <end position="139"/>
    </location>
</feature>
<dbReference type="InterPro" id="IPR058284">
    <property type="entry name" value="DUF7978"/>
</dbReference>
<reference evidence="4 5" key="1">
    <citation type="journal article" date="2016" name="Stand. Genomic Sci.">
        <title>Complete genome sequence of the Antarctic Halorubrum lacusprofundi type strain ACAM 34.</title>
        <authorList>
            <person name="Anderson I.J."/>
            <person name="DasSarma P."/>
            <person name="Lucas S."/>
            <person name="Copeland A."/>
            <person name="Lapidus A."/>
            <person name="Del Rio T.G."/>
            <person name="Tice H."/>
            <person name="Dalin E."/>
            <person name="Bruce D.C."/>
            <person name="Goodwin L."/>
            <person name="Pitluck S."/>
            <person name="Sims D."/>
            <person name="Brettin T.S."/>
            <person name="Detter J.C."/>
            <person name="Han C.S."/>
            <person name="Larimer F."/>
            <person name="Hauser L."/>
            <person name="Land M."/>
            <person name="Ivanova N."/>
            <person name="Richardson P."/>
            <person name="Cavicchioli R."/>
            <person name="DasSarma S."/>
            <person name="Woese C.R."/>
            <person name="Kyrpides N.C."/>
        </authorList>
    </citation>
    <scope>NUCLEOTIDE SEQUENCE [LARGE SCALE GENOMIC DNA]</scope>
    <source>
        <strain evidence="5">ATCC 49239 / DSM 5036 / JCM 8891 / ACAM 34</strain>
    </source>
</reference>
<keyword evidence="2" id="KW-0812">Transmembrane</keyword>
<dbReference type="Pfam" id="PF25933">
    <property type="entry name" value="DUF7978"/>
    <property type="match status" value="1"/>
</dbReference>
<feature type="region of interest" description="Disordered" evidence="1">
    <location>
        <begin position="1"/>
        <end position="27"/>
    </location>
</feature>
<protein>
    <submittedName>
        <fullName evidence="4">Transport system permease protein</fullName>
    </submittedName>
</protein>
<feature type="domain" description="DUF7978" evidence="3">
    <location>
        <begin position="25"/>
        <end position="206"/>
    </location>
</feature>
<accession>B9LPZ5</accession>